<dbReference type="AlphaFoldDB" id="A0AAW1W2L5"/>
<proteinExistence type="predicted"/>
<evidence type="ECO:0000313" key="1">
    <source>
        <dbReference type="EMBL" id="KAK9914330.1"/>
    </source>
</evidence>
<evidence type="ECO:0000313" key="2">
    <source>
        <dbReference type="Proteomes" id="UP001457282"/>
    </source>
</evidence>
<accession>A0AAW1W2L5</accession>
<name>A0AAW1W2L5_RUBAR</name>
<dbReference type="Proteomes" id="UP001457282">
    <property type="component" value="Unassembled WGS sequence"/>
</dbReference>
<sequence>MAGWTQRAELRLTAAESKTERMYGAEIDRRERRNRAVTKSWAPWICYGGFDVDWVESMESSGGARRSRCGVVD</sequence>
<keyword evidence="2" id="KW-1185">Reference proteome</keyword>
<dbReference type="EMBL" id="JBEDUW010000007">
    <property type="protein sequence ID" value="KAK9914330.1"/>
    <property type="molecule type" value="Genomic_DNA"/>
</dbReference>
<protein>
    <submittedName>
        <fullName evidence="1">Uncharacterized protein</fullName>
    </submittedName>
</protein>
<organism evidence="1 2">
    <name type="scientific">Rubus argutus</name>
    <name type="common">Southern blackberry</name>
    <dbReference type="NCBI Taxonomy" id="59490"/>
    <lineage>
        <taxon>Eukaryota</taxon>
        <taxon>Viridiplantae</taxon>
        <taxon>Streptophyta</taxon>
        <taxon>Embryophyta</taxon>
        <taxon>Tracheophyta</taxon>
        <taxon>Spermatophyta</taxon>
        <taxon>Magnoliopsida</taxon>
        <taxon>eudicotyledons</taxon>
        <taxon>Gunneridae</taxon>
        <taxon>Pentapetalae</taxon>
        <taxon>rosids</taxon>
        <taxon>fabids</taxon>
        <taxon>Rosales</taxon>
        <taxon>Rosaceae</taxon>
        <taxon>Rosoideae</taxon>
        <taxon>Rosoideae incertae sedis</taxon>
        <taxon>Rubus</taxon>
    </lineage>
</organism>
<comment type="caution">
    <text evidence="1">The sequence shown here is derived from an EMBL/GenBank/DDBJ whole genome shotgun (WGS) entry which is preliminary data.</text>
</comment>
<reference evidence="1 2" key="1">
    <citation type="journal article" date="2023" name="G3 (Bethesda)">
        <title>A chromosome-length genome assembly and annotation of blackberry (Rubus argutus, cv. 'Hillquist').</title>
        <authorList>
            <person name="Bruna T."/>
            <person name="Aryal R."/>
            <person name="Dudchenko O."/>
            <person name="Sargent D.J."/>
            <person name="Mead D."/>
            <person name="Buti M."/>
            <person name="Cavallini A."/>
            <person name="Hytonen T."/>
            <person name="Andres J."/>
            <person name="Pham M."/>
            <person name="Weisz D."/>
            <person name="Mascagni F."/>
            <person name="Usai G."/>
            <person name="Natali L."/>
            <person name="Bassil N."/>
            <person name="Fernandez G.E."/>
            <person name="Lomsadze A."/>
            <person name="Armour M."/>
            <person name="Olukolu B."/>
            <person name="Poorten T."/>
            <person name="Britton C."/>
            <person name="Davik J."/>
            <person name="Ashrafi H."/>
            <person name="Aiden E.L."/>
            <person name="Borodovsky M."/>
            <person name="Worthington M."/>
        </authorList>
    </citation>
    <scope>NUCLEOTIDE SEQUENCE [LARGE SCALE GENOMIC DNA]</scope>
    <source>
        <strain evidence="1">PI 553951</strain>
    </source>
</reference>
<gene>
    <name evidence="1" type="ORF">M0R45_038116</name>
</gene>